<dbReference type="GO" id="GO:0017000">
    <property type="term" value="P:antibiotic biosynthetic process"/>
    <property type="evidence" value="ECO:0007669"/>
    <property type="project" value="UniProtKB-KW"/>
</dbReference>
<dbReference type="Gene3D" id="3.30.300.30">
    <property type="match status" value="2"/>
</dbReference>
<dbReference type="InterPro" id="IPR020845">
    <property type="entry name" value="AMP-binding_CS"/>
</dbReference>
<sequence>MKPSTINQTSRHVSMDAILQDVKTTILQTNEIERFAVFSREKTIRPRPYHLSHLFLDKHIEQEAAAETIQTKTAVPALADMPPALSYGGDLDVTQGAQTLQDVLTEAAKTTNGLTYIVNSKNELTQSYAQLQGDAERVLTGLRALGLKAGDPVFFQFSSNHAMVTAFWACVLGGFVPTLVSAAPTYREMNAAVKKLHHAWKLLEHPLILTDDSLIEEVQGLALLWHTDQLRVAAVEPMLTLERDTAAHPAAPDDSVFFILTSGSTGMPKCVEHSHRSVLANVKGTVAANQFTQEDVSLDWMPLDHIGGIVMFHLVNVYTGCEQIRARTDDFIAQPLRWLDWMDRYRATKTWAPNFAFAMINDYEKEISSGSWDLSAMTCMINGAEAVVPKTIHRFLHLLAPHGLKGDVIRPAFGMSEISSAVVFSFAIERGDENSGVLTFEETSLTEQLRPAEARETGTVSFTELGKPIPGIRIRIVNHQHELLPEDHIGRVQIKGPTTMKGYYRNDEANQEVFQADGWFHTGDLGFLHEGRLTLTGREKDMIIINGKNYHNYEIEAIAEEVPGVETSFVAACSVRMEASASDELILFFTPKLYEPAYIMRASQHIKSHIATKMGLSASRIIPVQKHAFPKTSSGKIERAQLKTRWQEGEFDEMIMEMDMRLENEHTLPDWSYQKKWIPAPLDAADKQIIGDVVIFADPLGLADQLKSFANSEQTYITVEPGQAFKQLTHTHFIIHPNRPSDYEQLFETLRSYGVSVKHIIHLWNYTNQEDKLYVAKAKQAQKTGSMSALFLTKAISVYEEQVAITFVSAHAMNVPEDQIHDVEKATTVGLMTAIQHEWPFIKVQCLDFSLAESVSSHSHAMAIMAELTHDQDRHVAAYRQGVRYIPFLAPLHLEKEQKRKEPPFESSGLYVITGGLGGIGRLVSEHLLTSYQAHLVLLGRKEREALSSDQQETLAFLEKQAKVHGGTVLYEKADITAEKEVEAIISRHEVAGNQRLDGIIHFAGIIQEELLADMTSVSLNDMYEAKVYGTIALHEAASKRRNVLFLSSSSARTLKGGMTVGAYCAANEFVEQFAHYQKLTSTVKPYCFSFSMWDEIGMSEGSMIKGMLKERGYLPISKQAGFQTMLACLMTDAPLVYAGLDRSKKEIHEMVHADAEMQTEQIFYVFFKTDQTKAVEERLYQSIHTCLQSRLSGEYAVHLFPEEYWKETEDGSPDEAYFHELIEESGMDSDNRAPHTETEKLLAHIWSELLGVSDVNCGDHFFLLGGHSLKATQMLSAVRQKTGFDVPLAVLFEHTRLGELADWIDSNAKADEVIPMRKMEKGQEIPMSYAQQRQWFLYQLEPDLPFYNNTISFRMNGPLDIKVLQESLHHMVERHESLRTSFTMSGDEPVQVIHEQMALPELEVMDLSGIASQEEKEQKAAEWAKEEASTPFQLEHEALFRVKLIRLSSAEHILLMSIHHIVSDGWSIGIVARELSEWYTAAIEGREPHLPALPIQYADYALWQKEYLTGEPLRKQLAYWKEQFAAPVEDLVLPYDHPRPAVQSYKGKTKTYQLSKSLSKKIEALSKKTDSTLYMTLLSAFSTLLHRLSSQDEFVIGSVIAGRNRTEMEHLIGFFVNTLALRIDHSGNPAFTELLERVKETTVGAYAHQDVPFEMVVDELNIVRDASKQPLFQVMFVLQNLPLEASPMGEATSVLAIEDNDTAKFDLSLFVFEGAEGLQLKLEYQADLFSDDTMERFLAYYEHLLESICENPAQPIRQVNFLSEKEKHQLLYEWSGKTDQPKGPLLMTERFEAQVKKTPHAVALEFQGDEWTYQELHEKVDRLAAYLQQRGVMPHEPVGLLIDRSPEMILGVLAIVKAGGAYVPIDPEYPDARIDYMLRDTGIQLLLTKNEWLKKVSIHQTELICLDQGYEEFLPEAEVMPAALRPDGLAYINYTSGSTGQPKGVLIPHQAVVRLVCETDYVTLNEQTRILQIASFSFDAFTYEIWGALLNGGRLILTDRNTILSMDTLAEALKTHQITTGFLTVPLFNRLTEEHPEALSGLHALLVGGDALSAAHIRKALPYLPEGLLNGYGPTENTTFSCVHHIRALEEDQATVPIGQPIAYSQAYVLDDQMQPVPQGVIGEIYVGGTGLALGYLGDEEKTASSFIPHPFQEGARLYKTGDMGRWLSNGIIDCLGRIDHQVKIRGHRVECGEIEAAMLTFDDITECAVIPHQHESGHKRLIGYFVQKGGMTTQDIRHNLKDILPDYMVPSLLIELDELPLTPNGKVDQKRLPPPEWRQEEVETAIDKAATEEERVLEKVWSQLLGVPSIGVHDNYFELGGDSIIVIQMVARLAQEGYVIQPRDVFEKQTISQLAQAMRKAEVSTVYDQSPVTGEVRLLPIQSWFFEQSMTNQDYWNLSAHIEMKRSVPHEQLTQVLSKLVDHHDMLRAIYTKEADGTWIQTIREPGVTPCVTFFDVTDVSQEEAREQIRLETSACQGTLSLERGEVIKAILFHTGEDTSELFIAAHHLVMDGISWRMIQEDVLNGLKQLATGQDIIFAKKTASYKQWADALYEYAQTDQLQAQASFWQKIKDQEEEGSPFQLPALSNIEEHAEILSVQLTKEQTDMLLRQASQAYRTEINDLLLSGLTQAIGKPMLITLEGHGREDLFEQMDLSRTVGWFTSSYPIFIPFIQTDVARQIKDVKETLRAVPQKGIGYGLLQYMTESRLLKTVTPQMSFNYLGQLDQADGEAKLYIADERNGHVHDPKAERQHLIDVYGYVTDGQLQMNFMINRELLQDQEVRLLPERFKEKMEIILAHCVETSGGFTPSDFPMVHLTQKQIDELPDNVVDVYPLSPMQQGMLFHALLDQASQAYFGQVHMTLQGLTNGDAYEQAWNLLVERHSILRTKFAWEGLKEPVQFIQSEGSIHLTQHDVRHLSDAEQEETIEHFLVSDRSKDFNLDHIDEPLIRIALFRCDEERCTFVFSFHHILIDGWSLFSFIQESFALYRSLVDEREISLSTVRPYKDFIEWLQKQDQEKAQEFWQRYMSGVEEATLLPGDGEEHASDQEASMMQSSVKLTPEMQQKLEKMTGKQKVTMSTLIQSAWGLLLHLHSGAEDVIFGVTVSGRPADLPEVESMTGLFINTLPLRLPIHSDWTIARLLAHTQETVFQMREYEYTVLPDIQQMTEIPNGEALFHSIVVFENYPIESIEPYGVRILDIASHEETNYDLTLVAVPGDTLELRITYNLNQYTEKQIQTLMQQLIHTLEAMTEQVDTPLSSFTLVTSEEKERMISDWAKNAHVSVLYPDQEEVYAGVHDPAYETEIYVLNEEHQLMPIGFPGDIFIGAKEIKALFGELADWMEAHKIPHPFKHQTGEYLYPTGDVGVWTEESKIQILDWM</sequence>
<evidence type="ECO:0000313" key="8">
    <source>
        <dbReference type="Proteomes" id="UP000433089"/>
    </source>
</evidence>
<keyword evidence="4" id="KW-0597">Phosphoprotein</keyword>
<dbReference type="NCBIfam" id="TIGR01720">
    <property type="entry name" value="NRPS-para261"/>
    <property type="match status" value="1"/>
</dbReference>
<dbReference type="Gene3D" id="2.30.38.10">
    <property type="entry name" value="Luciferase, Domain 3"/>
    <property type="match status" value="2"/>
</dbReference>
<dbReference type="Gene3D" id="3.30.559.30">
    <property type="entry name" value="Nonribosomal peptide synthetase, condensation domain"/>
    <property type="match status" value="3"/>
</dbReference>
<keyword evidence="5" id="KW-0045">Antibiotic biosynthesis</keyword>
<gene>
    <name evidence="7" type="ORF">BACI348_140114</name>
</gene>
<dbReference type="RefSeq" id="WP_159160215.1">
    <property type="nucleotide sequence ID" value="NZ_LR732835.1"/>
</dbReference>
<dbReference type="InterPro" id="IPR010060">
    <property type="entry name" value="NRPS_synth"/>
</dbReference>
<comment type="cofactor">
    <cofactor evidence="1">
        <name>pantetheine 4'-phosphate</name>
        <dbReference type="ChEBI" id="CHEBI:47942"/>
    </cofactor>
</comment>
<dbReference type="PROSITE" id="PS50075">
    <property type="entry name" value="CARRIER"/>
    <property type="match status" value="2"/>
</dbReference>
<dbReference type="EMBL" id="CABWLH010000006">
    <property type="protein sequence ID" value="VXA96262.1"/>
    <property type="molecule type" value="Genomic_DNA"/>
</dbReference>
<dbReference type="InterPro" id="IPR049490">
    <property type="entry name" value="C883_1060-like_KR_N"/>
</dbReference>
<dbReference type="GO" id="GO:0003824">
    <property type="term" value="F:catalytic activity"/>
    <property type="evidence" value="ECO:0007669"/>
    <property type="project" value="InterPro"/>
</dbReference>
<dbReference type="CDD" id="cd05906">
    <property type="entry name" value="A_NRPS_TubE_like"/>
    <property type="match status" value="1"/>
</dbReference>
<dbReference type="InterPro" id="IPR010071">
    <property type="entry name" value="AA_adenyl_dom"/>
</dbReference>
<dbReference type="InterPro" id="IPR001242">
    <property type="entry name" value="Condensation_dom"/>
</dbReference>
<dbReference type="FunFam" id="1.10.1200.10:FF:000005">
    <property type="entry name" value="Nonribosomal peptide synthetase 1"/>
    <property type="match status" value="2"/>
</dbReference>
<reference evidence="7 8" key="1">
    <citation type="submission" date="2019-10" db="EMBL/GenBank/DDBJ databases">
        <authorList>
            <person name="Karimi E."/>
        </authorList>
    </citation>
    <scope>NUCLEOTIDE SEQUENCE [LARGE SCALE GENOMIC DNA]</scope>
    <source>
        <strain evidence="7">Bacillus sp. 348</strain>
    </source>
</reference>
<dbReference type="InterPro" id="IPR009081">
    <property type="entry name" value="PP-bd_ACP"/>
</dbReference>
<evidence type="ECO:0000256" key="2">
    <source>
        <dbReference type="ARBA" id="ARBA00006432"/>
    </source>
</evidence>
<dbReference type="CDD" id="cd19531">
    <property type="entry name" value="LCL_NRPS-like"/>
    <property type="match status" value="1"/>
</dbReference>
<dbReference type="InterPro" id="IPR036736">
    <property type="entry name" value="ACP-like_sf"/>
</dbReference>
<dbReference type="GO" id="GO:0008610">
    <property type="term" value="P:lipid biosynthetic process"/>
    <property type="evidence" value="ECO:0007669"/>
    <property type="project" value="UniProtKB-ARBA"/>
</dbReference>
<organism evidence="7 8">
    <name type="scientific">Bacillus altitudinis</name>
    <dbReference type="NCBI Taxonomy" id="293387"/>
    <lineage>
        <taxon>Bacteria</taxon>
        <taxon>Bacillati</taxon>
        <taxon>Bacillota</taxon>
        <taxon>Bacilli</taxon>
        <taxon>Bacillales</taxon>
        <taxon>Bacillaceae</taxon>
        <taxon>Bacillus</taxon>
    </lineage>
</organism>
<dbReference type="Gene3D" id="3.40.50.12780">
    <property type="entry name" value="N-terminal domain of ligase-like"/>
    <property type="match status" value="1"/>
</dbReference>
<dbReference type="InterPro" id="IPR042099">
    <property type="entry name" value="ANL_N_sf"/>
</dbReference>
<dbReference type="FunFam" id="3.40.50.980:FF:000001">
    <property type="entry name" value="Non-ribosomal peptide synthetase"/>
    <property type="match status" value="1"/>
</dbReference>
<dbReference type="Pfam" id="PF00501">
    <property type="entry name" value="AMP-binding"/>
    <property type="match status" value="2"/>
</dbReference>
<dbReference type="CDD" id="cd12117">
    <property type="entry name" value="A_NRPS_Srf_like"/>
    <property type="match status" value="1"/>
</dbReference>
<accession>A0A653LVF8</accession>
<dbReference type="FunFam" id="3.40.50.12780:FF:000012">
    <property type="entry name" value="Non-ribosomal peptide synthetase"/>
    <property type="match status" value="1"/>
</dbReference>
<dbReference type="GO" id="GO:0044550">
    <property type="term" value="P:secondary metabolite biosynthetic process"/>
    <property type="evidence" value="ECO:0007669"/>
    <property type="project" value="UniProtKB-ARBA"/>
</dbReference>
<dbReference type="CDD" id="cd08953">
    <property type="entry name" value="KR_2_SDR_x"/>
    <property type="match status" value="1"/>
</dbReference>
<proteinExistence type="inferred from homology"/>
<dbReference type="CDD" id="cd19543">
    <property type="entry name" value="DCL_NRPS"/>
    <property type="match status" value="1"/>
</dbReference>
<keyword evidence="3" id="KW-0596">Phosphopantetheine</keyword>
<dbReference type="SUPFAM" id="SSF51735">
    <property type="entry name" value="NAD(P)-binding Rossmann-fold domains"/>
    <property type="match status" value="2"/>
</dbReference>
<dbReference type="Pfam" id="PF00550">
    <property type="entry name" value="PP-binding"/>
    <property type="match status" value="2"/>
</dbReference>
<evidence type="ECO:0000256" key="5">
    <source>
        <dbReference type="ARBA" id="ARBA00023194"/>
    </source>
</evidence>
<dbReference type="Pfam" id="PF00668">
    <property type="entry name" value="Condensation"/>
    <property type="match status" value="3"/>
</dbReference>
<dbReference type="InterPro" id="IPR020806">
    <property type="entry name" value="PKS_PP-bd"/>
</dbReference>
<dbReference type="PROSITE" id="PS00012">
    <property type="entry name" value="PHOSPHOPANTETHEINE"/>
    <property type="match status" value="2"/>
</dbReference>
<dbReference type="SUPFAM" id="SSF56801">
    <property type="entry name" value="Acetyl-CoA synthetase-like"/>
    <property type="match status" value="3"/>
</dbReference>
<comment type="similarity">
    <text evidence="2">Belongs to the ATP-dependent AMP-binding enzyme family.</text>
</comment>
<dbReference type="InterPro" id="IPR025110">
    <property type="entry name" value="AMP-bd_C"/>
</dbReference>
<feature type="domain" description="Carrier" evidence="6">
    <location>
        <begin position="2290"/>
        <end position="2364"/>
    </location>
</feature>
<dbReference type="FunFam" id="3.30.559.10:FF:000012">
    <property type="entry name" value="Non-ribosomal peptide synthetase"/>
    <property type="match status" value="1"/>
</dbReference>
<dbReference type="InterPro" id="IPR057326">
    <property type="entry name" value="KR_dom"/>
</dbReference>
<dbReference type="InterPro" id="IPR036291">
    <property type="entry name" value="NAD(P)-bd_dom_sf"/>
</dbReference>
<evidence type="ECO:0000256" key="3">
    <source>
        <dbReference type="ARBA" id="ARBA00022450"/>
    </source>
</evidence>
<dbReference type="InterPro" id="IPR023213">
    <property type="entry name" value="CAT-like_dom_sf"/>
</dbReference>
<dbReference type="InterPro" id="IPR006162">
    <property type="entry name" value="Ppantetheine_attach_site"/>
</dbReference>
<dbReference type="FunFam" id="3.30.300.30:FF:000010">
    <property type="entry name" value="Enterobactin synthetase component F"/>
    <property type="match status" value="1"/>
</dbReference>
<evidence type="ECO:0000313" key="7">
    <source>
        <dbReference type="EMBL" id="VXA96262.1"/>
    </source>
</evidence>
<dbReference type="SUPFAM" id="SSF47336">
    <property type="entry name" value="ACP-like"/>
    <property type="match status" value="2"/>
</dbReference>
<dbReference type="InterPro" id="IPR013968">
    <property type="entry name" value="PKS_KR"/>
</dbReference>
<dbReference type="Proteomes" id="UP000433089">
    <property type="component" value="Unassembled WGS sequence"/>
</dbReference>
<dbReference type="Gene3D" id="3.30.559.10">
    <property type="entry name" value="Chloramphenicol acetyltransferase-like domain"/>
    <property type="match status" value="3"/>
</dbReference>
<dbReference type="SMART" id="SM00822">
    <property type="entry name" value="PKS_KR"/>
    <property type="match status" value="1"/>
</dbReference>
<evidence type="ECO:0000256" key="4">
    <source>
        <dbReference type="ARBA" id="ARBA00022553"/>
    </source>
</evidence>
<feature type="domain" description="Carrier" evidence="6">
    <location>
        <begin position="1234"/>
        <end position="1309"/>
    </location>
</feature>
<dbReference type="Gene3D" id="3.40.50.720">
    <property type="entry name" value="NAD(P)-binding Rossmann-like Domain"/>
    <property type="match status" value="1"/>
</dbReference>
<evidence type="ECO:0000259" key="6">
    <source>
        <dbReference type="PROSITE" id="PS50075"/>
    </source>
</evidence>
<dbReference type="PROSITE" id="PS00455">
    <property type="entry name" value="AMP_BINDING"/>
    <property type="match status" value="2"/>
</dbReference>
<dbReference type="PANTHER" id="PTHR45398">
    <property type="match status" value="1"/>
</dbReference>
<dbReference type="GO" id="GO:0031177">
    <property type="term" value="F:phosphopantetheine binding"/>
    <property type="evidence" value="ECO:0007669"/>
    <property type="project" value="InterPro"/>
</dbReference>
<name>A0A653LVF8_BACAB</name>
<dbReference type="Pfam" id="PF13193">
    <property type="entry name" value="AMP-binding_C"/>
    <property type="match status" value="1"/>
</dbReference>
<dbReference type="PANTHER" id="PTHR45398:SF1">
    <property type="entry name" value="ENZYME, PUTATIVE (JCVI)-RELATED"/>
    <property type="match status" value="1"/>
</dbReference>
<dbReference type="CDD" id="cd19534">
    <property type="entry name" value="E_NRPS"/>
    <property type="match status" value="1"/>
</dbReference>
<dbReference type="InterPro" id="IPR000873">
    <property type="entry name" value="AMP-dep_synth/lig_dom"/>
</dbReference>
<dbReference type="SMART" id="SM00823">
    <property type="entry name" value="PKS_PP"/>
    <property type="match status" value="2"/>
</dbReference>
<dbReference type="Gene3D" id="1.10.1200.10">
    <property type="entry name" value="ACP-like"/>
    <property type="match status" value="2"/>
</dbReference>
<dbReference type="Pfam" id="PF21394">
    <property type="entry name" value="Beta-ketacyl_N"/>
    <property type="match status" value="1"/>
</dbReference>
<evidence type="ECO:0000256" key="1">
    <source>
        <dbReference type="ARBA" id="ARBA00001957"/>
    </source>
</evidence>
<dbReference type="Pfam" id="PF08659">
    <property type="entry name" value="KR"/>
    <property type="match status" value="1"/>
</dbReference>
<dbReference type="NCBIfam" id="TIGR01733">
    <property type="entry name" value="AA-adenyl-dom"/>
    <property type="match status" value="1"/>
</dbReference>
<dbReference type="Gene3D" id="3.40.50.980">
    <property type="match status" value="2"/>
</dbReference>
<dbReference type="SUPFAM" id="SSF52777">
    <property type="entry name" value="CoA-dependent acyltransferases"/>
    <property type="match status" value="6"/>
</dbReference>
<protein>
    <recommendedName>
        <fullName evidence="6">Carrier domain-containing protein</fullName>
    </recommendedName>
</protein>
<dbReference type="GO" id="GO:0043041">
    <property type="term" value="P:amino acid activation for nonribosomal peptide biosynthetic process"/>
    <property type="evidence" value="ECO:0007669"/>
    <property type="project" value="UniProtKB-ARBA"/>
</dbReference>
<dbReference type="InterPro" id="IPR045851">
    <property type="entry name" value="AMP-bd_C_sf"/>
</dbReference>